<feature type="signal peptide" evidence="2">
    <location>
        <begin position="1"/>
        <end position="19"/>
    </location>
</feature>
<evidence type="ECO:0000256" key="2">
    <source>
        <dbReference type="SAM" id="SignalP"/>
    </source>
</evidence>
<keyword evidence="4" id="KW-1185">Reference proteome</keyword>
<dbReference type="EMBL" id="CH408032">
    <property type="protein sequence ID" value="EAQ88437.1"/>
    <property type="molecule type" value="Genomic_DNA"/>
</dbReference>
<sequence>MYYPLSFVALSAFVALSTASPNGWSSVKSAPDGPNKLEECGCWPIYQTMLTCQKLKGPNSGVRDCACIPNPDGWYTSMNGCRACLSPGSLDNDDFFDNLSRTISQLFVSCTEAGGGINSDGESICASNYYFEACASLKGDGQPSWASYEVFAEGEKGNGTYVLDIADSQENSSATGATASKTTVSRTVTASGATATTENSAAITSETSVIATTGTETTSATSTATTTSSAMGNAASVGVTSEGNPGYIFGSKSAKELAKIQSECLRVVAGAYKATPIRSLETGTYCPPIDLYLNGRLLAFEDRVRISEEARLIRQTPATIAAILRRRRRRGRGRPRREIDNIATAPAEKGSGEWKKRWAQEWAPLESRPEKEELEPGSTGPVPNHKKQLERWMEEAMRREWIGRWESEVARVVARNPGRALEPADATARFDASIMNRHRSRDPAWELSKAKSTLLVQARTGKIGLRGFLFTRRVPEVVTPVCRCGMARETFEHLVLECNGAADKPHPWPDDGAELLEWLDDVEKAAIVVGWVLGLGRLNEFRLAVELENENNEEARGGAEAE</sequence>
<feature type="compositionally biased region" description="Low complexity" evidence="1">
    <location>
        <begin position="172"/>
        <end position="185"/>
    </location>
</feature>
<dbReference type="AlphaFoldDB" id="Q2GZJ0"/>
<feature type="chain" id="PRO_5004208348" evidence="2">
    <location>
        <begin position="20"/>
        <end position="562"/>
    </location>
</feature>
<accession>Q2GZJ0</accession>
<dbReference type="OrthoDB" id="5098780at2759"/>
<dbReference type="Proteomes" id="UP000001056">
    <property type="component" value="Unassembled WGS sequence"/>
</dbReference>
<feature type="region of interest" description="Disordered" evidence="1">
    <location>
        <begin position="172"/>
        <end position="191"/>
    </location>
</feature>
<dbReference type="InParanoid" id="Q2GZJ0"/>
<name>Q2GZJ0_CHAGB</name>
<dbReference type="GeneID" id="4392907"/>
<reference evidence="4" key="1">
    <citation type="journal article" date="2015" name="Genome Announc.">
        <title>Draft genome sequence of the cellulolytic fungus Chaetomium globosum.</title>
        <authorList>
            <person name="Cuomo C.A."/>
            <person name="Untereiner W.A."/>
            <person name="Ma L.-J."/>
            <person name="Grabherr M."/>
            <person name="Birren B.W."/>
        </authorList>
    </citation>
    <scope>NUCLEOTIDE SEQUENCE [LARGE SCALE GENOMIC DNA]</scope>
    <source>
        <strain evidence="4">ATCC 6205 / CBS 148.51 / DSM 1962 / NBRC 6347 / NRRL 1970</strain>
    </source>
</reference>
<evidence type="ECO:0000313" key="3">
    <source>
        <dbReference type="EMBL" id="EAQ88437.1"/>
    </source>
</evidence>
<feature type="region of interest" description="Disordered" evidence="1">
    <location>
        <begin position="365"/>
        <end position="385"/>
    </location>
</feature>
<dbReference type="HOGENOM" id="CLU_484835_0_0_1"/>
<dbReference type="VEuPathDB" id="FungiDB:CHGG_05056"/>
<protein>
    <submittedName>
        <fullName evidence="3">Uncharacterized protein</fullName>
    </submittedName>
</protein>
<evidence type="ECO:0000313" key="4">
    <source>
        <dbReference type="Proteomes" id="UP000001056"/>
    </source>
</evidence>
<keyword evidence="2" id="KW-0732">Signal</keyword>
<proteinExistence type="predicted"/>
<dbReference type="RefSeq" id="XP_001224270.1">
    <property type="nucleotide sequence ID" value="XM_001224269.1"/>
</dbReference>
<dbReference type="eggNOG" id="ENOG502SDNZ">
    <property type="taxonomic scope" value="Eukaryota"/>
</dbReference>
<organism evidence="3 4">
    <name type="scientific">Chaetomium globosum (strain ATCC 6205 / CBS 148.51 / DSM 1962 / NBRC 6347 / NRRL 1970)</name>
    <name type="common">Soil fungus</name>
    <dbReference type="NCBI Taxonomy" id="306901"/>
    <lineage>
        <taxon>Eukaryota</taxon>
        <taxon>Fungi</taxon>
        <taxon>Dikarya</taxon>
        <taxon>Ascomycota</taxon>
        <taxon>Pezizomycotina</taxon>
        <taxon>Sordariomycetes</taxon>
        <taxon>Sordariomycetidae</taxon>
        <taxon>Sordariales</taxon>
        <taxon>Chaetomiaceae</taxon>
        <taxon>Chaetomium</taxon>
    </lineage>
</organism>
<gene>
    <name evidence="3" type="ORF">CHGG_05056</name>
</gene>
<evidence type="ECO:0000256" key="1">
    <source>
        <dbReference type="SAM" id="MobiDB-lite"/>
    </source>
</evidence>